<evidence type="ECO:0000256" key="1">
    <source>
        <dbReference type="ARBA" id="ARBA00004496"/>
    </source>
</evidence>
<dbReference type="InterPro" id="IPR006549">
    <property type="entry name" value="HAD-SF_hydro_IIIA"/>
</dbReference>
<evidence type="ECO:0000313" key="11">
    <source>
        <dbReference type="EMBL" id="TQR19415.1"/>
    </source>
</evidence>
<feature type="binding site" evidence="10">
    <location>
        <position position="101"/>
    </location>
    <ligand>
        <name>Zn(2+)</name>
        <dbReference type="ChEBI" id="CHEBI:29105"/>
    </ligand>
</feature>
<feature type="active site" description="Proton donor" evidence="8">
    <location>
        <position position="10"/>
    </location>
</feature>
<keyword evidence="10" id="KW-0862">Zinc</keyword>
<evidence type="ECO:0000256" key="4">
    <source>
        <dbReference type="ARBA" id="ARBA00022801"/>
    </source>
</evidence>
<dbReference type="EC" id="3.1.3.-" evidence="7"/>
<evidence type="ECO:0000256" key="10">
    <source>
        <dbReference type="PIRSR" id="PIRSR004682-4"/>
    </source>
</evidence>
<accession>A0A544TPR5</accession>
<dbReference type="PANTHER" id="PTHR42891">
    <property type="entry name" value="D-GLYCERO-BETA-D-MANNO-HEPTOSE-1,7-BISPHOSPHATE 7-PHOSPHATASE"/>
    <property type="match status" value="1"/>
</dbReference>
<keyword evidence="2 7" id="KW-0963">Cytoplasm</keyword>
<evidence type="ECO:0000256" key="8">
    <source>
        <dbReference type="PIRSR" id="PIRSR004682-1"/>
    </source>
</evidence>
<dbReference type="RefSeq" id="WP_142642893.1">
    <property type="nucleotide sequence ID" value="NZ_VDGI01000013.1"/>
</dbReference>
<feature type="site" description="Stabilizes the phosphoryl group" evidence="9">
    <location>
        <position position="105"/>
    </location>
</feature>
<proteinExistence type="inferred from homology"/>
<keyword evidence="10" id="KW-0460">Magnesium</keyword>
<keyword evidence="5 7" id="KW-0119">Carbohydrate metabolism</keyword>
<dbReference type="AlphaFoldDB" id="A0A544TPR5"/>
<evidence type="ECO:0000256" key="7">
    <source>
        <dbReference type="PIRNR" id="PIRNR004682"/>
    </source>
</evidence>
<dbReference type="OrthoDB" id="9801899at2"/>
<protein>
    <recommendedName>
        <fullName evidence="6 7">D,D-heptose 1,7-bisphosphate phosphatase</fullName>
        <ecNumber evidence="7">3.1.3.-</ecNumber>
    </recommendedName>
</protein>
<dbReference type="PIRSF" id="PIRSF004682">
    <property type="entry name" value="GmhB"/>
    <property type="match status" value="1"/>
</dbReference>
<comment type="cofactor">
    <cofactor evidence="10">
        <name>Zn(2+)</name>
        <dbReference type="ChEBI" id="CHEBI:29105"/>
    </cofactor>
</comment>
<dbReference type="GO" id="GO:0005737">
    <property type="term" value="C:cytoplasm"/>
    <property type="evidence" value="ECO:0007669"/>
    <property type="project" value="UniProtKB-SubCell"/>
</dbReference>
<evidence type="ECO:0000256" key="5">
    <source>
        <dbReference type="ARBA" id="ARBA00023277"/>
    </source>
</evidence>
<keyword evidence="12" id="KW-1185">Reference proteome</keyword>
<dbReference type="Pfam" id="PF13242">
    <property type="entry name" value="Hydrolase_like"/>
    <property type="match status" value="1"/>
</dbReference>
<feature type="site" description="Stabilizes the phosphoryl group" evidence="9">
    <location>
        <position position="54"/>
    </location>
</feature>
<dbReference type="EMBL" id="VDGI01000013">
    <property type="protein sequence ID" value="TQR19415.1"/>
    <property type="molecule type" value="Genomic_DNA"/>
</dbReference>
<comment type="subcellular location">
    <subcellularLocation>
        <location evidence="1 7">Cytoplasm</location>
    </subcellularLocation>
</comment>
<evidence type="ECO:0000256" key="9">
    <source>
        <dbReference type="PIRSR" id="PIRSR004682-3"/>
    </source>
</evidence>
<dbReference type="Proteomes" id="UP000316626">
    <property type="component" value="Unassembled WGS sequence"/>
</dbReference>
<sequence>MKKAVFLDRDGVINEVLTDRVKFVNKPHELYFLPGVPEAIKKLNSFFDYIFVVTNQGGVGLGFMKESQLQKIHDHMIKELKKDGATIHEATYCPHKPKAGCDCRKPNSKLIVDLGKKYDIDLSQSYMVGDTDTDIIAGKNAGTKGVFLGKSDPLADAVFPDLITAVDWIIEDLTAK</sequence>
<dbReference type="InterPro" id="IPR006543">
    <property type="entry name" value="Histidinol-phos"/>
</dbReference>
<organism evidence="11 12">
    <name type="scientific">Psychrobacillus vulpis</name>
    <dbReference type="NCBI Taxonomy" id="2325572"/>
    <lineage>
        <taxon>Bacteria</taxon>
        <taxon>Bacillati</taxon>
        <taxon>Bacillota</taxon>
        <taxon>Bacilli</taxon>
        <taxon>Bacillales</taxon>
        <taxon>Bacillaceae</taxon>
        <taxon>Psychrobacillus</taxon>
    </lineage>
</organism>
<evidence type="ECO:0000256" key="6">
    <source>
        <dbReference type="ARBA" id="ARBA00031828"/>
    </source>
</evidence>
<evidence type="ECO:0000256" key="3">
    <source>
        <dbReference type="ARBA" id="ARBA00022723"/>
    </source>
</evidence>
<feature type="active site" description="Nucleophile" evidence="8">
    <location>
        <position position="8"/>
    </location>
</feature>
<dbReference type="PANTHER" id="PTHR42891:SF1">
    <property type="entry name" value="D-GLYCERO-BETA-D-MANNO-HEPTOSE-1,7-BISPHOSPHATE 7-PHOSPHATASE"/>
    <property type="match status" value="1"/>
</dbReference>
<evidence type="ECO:0000313" key="12">
    <source>
        <dbReference type="Proteomes" id="UP000316626"/>
    </source>
</evidence>
<dbReference type="Gene3D" id="3.40.50.1000">
    <property type="entry name" value="HAD superfamily/HAD-like"/>
    <property type="match status" value="1"/>
</dbReference>
<comment type="cofactor">
    <cofactor evidence="10">
        <name>Mg(2+)</name>
        <dbReference type="ChEBI" id="CHEBI:18420"/>
    </cofactor>
</comment>
<evidence type="ECO:0000256" key="2">
    <source>
        <dbReference type="ARBA" id="ARBA00022490"/>
    </source>
</evidence>
<feature type="binding site" evidence="10">
    <location>
        <position position="8"/>
    </location>
    <ligand>
        <name>Mg(2+)</name>
        <dbReference type="ChEBI" id="CHEBI:18420"/>
    </ligand>
</feature>
<feature type="binding site" evidence="10">
    <location>
        <position position="103"/>
    </location>
    <ligand>
        <name>Zn(2+)</name>
        <dbReference type="ChEBI" id="CHEBI:29105"/>
    </ligand>
</feature>
<dbReference type="InterPro" id="IPR004446">
    <property type="entry name" value="Heptose_bisP_phosphatase"/>
</dbReference>
<dbReference type="GO" id="GO:0016791">
    <property type="term" value="F:phosphatase activity"/>
    <property type="evidence" value="ECO:0007669"/>
    <property type="project" value="InterPro"/>
</dbReference>
<reference evidence="11 12" key="1">
    <citation type="submission" date="2019-06" db="EMBL/GenBank/DDBJ databases">
        <title>Psychrobacillus vulpis sp. nov., a new species isolated from feces of a red fox that inhabits in The Tablas de Daimiel Natural Park, Albacete, Spain.</title>
        <authorList>
            <person name="Rodriguez M."/>
            <person name="Reina J.C."/>
            <person name="Bejar V."/>
            <person name="Llamas I."/>
        </authorList>
    </citation>
    <scope>NUCLEOTIDE SEQUENCE [LARGE SCALE GENOMIC DNA]</scope>
    <source>
        <strain evidence="11 12">Z8</strain>
    </source>
</reference>
<dbReference type="SUPFAM" id="SSF56784">
    <property type="entry name" value="HAD-like"/>
    <property type="match status" value="1"/>
</dbReference>
<comment type="caution">
    <text evidence="11">The sequence shown here is derived from an EMBL/GenBank/DDBJ whole genome shotgun (WGS) entry which is preliminary data.</text>
</comment>
<feature type="binding site" evidence="10">
    <location>
        <position position="130"/>
    </location>
    <ligand>
        <name>Mg(2+)</name>
        <dbReference type="ChEBI" id="CHEBI:18420"/>
    </ligand>
</feature>
<comment type="similarity">
    <text evidence="7">Belongs to the gmhB family.</text>
</comment>
<dbReference type="NCBIfam" id="TIGR01656">
    <property type="entry name" value="Histidinol-ppas"/>
    <property type="match status" value="1"/>
</dbReference>
<dbReference type="NCBIfam" id="TIGR01662">
    <property type="entry name" value="HAD-SF-IIIA"/>
    <property type="match status" value="1"/>
</dbReference>
<dbReference type="InterPro" id="IPR023214">
    <property type="entry name" value="HAD_sf"/>
</dbReference>
<name>A0A544TPR5_9BACI</name>
<feature type="binding site" evidence="10">
    <location>
        <position position="10"/>
    </location>
    <ligand>
        <name>Mg(2+)</name>
        <dbReference type="ChEBI" id="CHEBI:18420"/>
    </ligand>
</feature>
<feature type="binding site" evidence="10">
    <location>
        <position position="95"/>
    </location>
    <ligand>
        <name>Zn(2+)</name>
        <dbReference type="ChEBI" id="CHEBI:29105"/>
    </ligand>
</feature>
<keyword evidence="4 7" id="KW-0378">Hydrolase</keyword>
<dbReference type="GO" id="GO:0046872">
    <property type="term" value="F:metal ion binding"/>
    <property type="evidence" value="ECO:0007669"/>
    <property type="project" value="UniProtKB-KW"/>
</dbReference>
<dbReference type="InterPro" id="IPR036412">
    <property type="entry name" value="HAD-like_sf"/>
</dbReference>
<dbReference type="CDD" id="cd07503">
    <property type="entry name" value="HAD_HisB-N"/>
    <property type="match status" value="1"/>
</dbReference>
<feature type="site" description="Contributes to substrate recognition" evidence="9">
    <location>
        <position position="104"/>
    </location>
</feature>
<dbReference type="GO" id="GO:0005975">
    <property type="term" value="P:carbohydrate metabolic process"/>
    <property type="evidence" value="ECO:0007669"/>
    <property type="project" value="InterPro"/>
</dbReference>
<feature type="binding site" evidence="10">
    <location>
        <position position="93"/>
    </location>
    <ligand>
        <name>Zn(2+)</name>
        <dbReference type="ChEBI" id="CHEBI:29105"/>
    </ligand>
</feature>
<keyword evidence="3 10" id="KW-0479">Metal-binding</keyword>
<gene>
    <name evidence="11" type="ORF">FG384_12245</name>
</gene>